<dbReference type="Proteomes" id="UP001287286">
    <property type="component" value="Unassembled WGS sequence"/>
</dbReference>
<dbReference type="EMBL" id="JAWRVI010000063">
    <property type="protein sequence ID" value="KAK4082595.1"/>
    <property type="molecule type" value="Genomic_DNA"/>
</dbReference>
<dbReference type="PROSITE" id="PS50003">
    <property type="entry name" value="PH_DOMAIN"/>
    <property type="match status" value="1"/>
</dbReference>
<evidence type="ECO:0000256" key="2">
    <source>
        <dbReference type="SAM" id="MobiDB-lite"/>
    </source>
</evidence>
<gene>
    <name evidence="4" type="ORF">Purlil1_11137</name>
</gene>
<feature type="region of interest" description="Disordered" evidence="2">
    <location>
        <begin position="1077"/>
        <end position="1125"/>
    </location>
</feature>
<keyword evidence="5" id="KW-1185">Reference proteome</keyword>
<dbReference type="SUPFAM" id="SSF50729">
    <property type="entry name" value="PH domain-like"/>
    <property type="match status" value="1"/>
</dbReference>
<dbReference type="PANTHER" id="PTHR31941:SF16">
    <property type="entry name" value="PHOSPHATIDYLINOSITOL 4,5-BISPHOSPHATE-BINDING PROTEIN SLM1-RELATED"/>
    <property type="match status" value="1"/>
</dbReference>
<comment type="caution">
    <text evidence="4">The sequence shown here is derived from an EMBL/GenBank/DDBJ whole genome shotgun (WGS) entry which is preliminary data.</text>
</comment>
<feature type="domain" description="PH" evidence="3">
    <location>
        <begin position="707"/>
        <end position="810"/>
    </location>
</feature>
<feature type="compositionally biased region" description="Low complexity" evidence="2">
    <location>
        <begin position="411"/>
        <end position="423"/>
    </location>
</feature>
<organism evidence="4 5">
    <name type="scientific">Purpureocillium lilacinum</name>
    <name type="common">Paecilomyces lilacinus</name>
    <dbReference type="NCBI Taxonomy" id="33203"/>
    <lineage>
        <taxon>Eukaryota</taxon>
        <taxon>Fungi</taxon>
        <taxon>Dikarya</taxon>
        <taxon>Ascomycota</taxon>
        <taxon>Pezizomycotina</taxon>
        <taxon>Sordariomycetes</taxon>
        <taxon>Hypocreomycetidae</taxon>
        <taxon>Hypocreales</taxon>
        <taxon>Ophiocordycipitaceae</taxon>
        <taxon>Purpureocillium</taxon>
    </lineage>
</organism>
<name>A0ABR0BKH0_PURLI</name>
<dbReference type="Gene3D" id="1.20.1270.60">
    <property type="entry name" value="Arfaptin homology (AH) domain/BAR domain"/>
    <property type="match status" value="1"/>
</dbReference>
<feature type="compositionally biased region" description="Basic and acidic residues" evidence="2">
    <location>
        <begin position="852"/>
        <end position="866"/>
    </location>
</feature>
<evidence type="ECO:0000256" key="1">
    <source>
        <dbReference type="ARBA" id="ARBA00022553"/>
    </source>
</evidence>
<feature type="compositionally biased region" description="Polar residues" evidence="2">
    <location>
        <begin position="286"/>
        <end position="305"/>
    </location>
</feature>
<feature type="compositionally biased region" description="Low complexity" evidence="2">
    <location>
        <begin position="209"/>
        <end position="219"/>
    </location>
</feature>
<dbReference type="SMART" id="SM00233">
    <property type="entry name" value="PH"/>
    <property type="match status" value="1"/>
</dbReference>
<feature type="region of interest" description="Disordered" evidence="2">
    <location>
        <begin position="813"/>
        <end position="878"/>
    </location>
</feature>
<evidence type="ECO:0000313" key="4">
    <source>
        <dbReference type="EMBL" id="KAK4082595.1"/>
    </source>
</evidence>
<dbReference type="InterPro" id="IPR043453">
    <property type="entry name" value="Slm1_PH"/>
</dbReference>
<feature type="region of interest" description="Disordered" evidence="2">
    <location>
        <begin position="994"/>
        <end position="1030"/>
    </location>
</feature>
<dbReference type="InterPro" id="IPR046868">
    <property type="entry name" value="BAR_4"/>
</dbReference>
<feature type="compositionally biased region" description="Basic and acidic residues" evidence="2">
    <location>
        <begin position="994"/>
        <end position="1014"/>
    </location>
</feature>
<dbReference type="InterPro" id="IPR027267">
    <property type="entry name" value="AH/BAR_dom_sf"/>
</dbReference>
<feature type="region of interest" description="Disordered" evidence="2">
    <location>
        <begin position="1"/>
        <end position="20"/>
    </location>
</feature>
<feature type="region of interest" description="Disordered" evidence="2">
    <location>
        <begin position="205"/>
        <end position="228"/>
    </location>
</feature>
<sequence length="1125" mass="122695">MQQLKPRGGHAWVQGQPGRAPALKELPGQLDSLGYLAFHDRNSTQSPPLGARASSNITPVIVIVVVAVNDSLLLLLPARPPSSHRRRLSRALSTPAVRFSVSQSLSCACCHLLAPPLHPPSHPKPSVHPLTPSIGPPSPVYRSSSVSVRPETLLSNLGPRFARRDAAVVAIAGHLPVLSCAVCACTYETYLPYLTKRIGGSRHCKARRSAAPSPATTTTCDVRRRPGREAQARAWAGVPCIYYLPGTAVMDRRPPSLVSSSHHSNGPDSHRSSLVIEQQNRRHYQHPNSPYASYSQSNSISNHPQAQRAAAAAAAAARTPSGSPSPSPSGLAGRGRFTEEWDASQRGSSIIDGPTSRRINNVAAMERTNSVRSFSAGDDQQLPIRNNTLKKKNSMRRTSSLRRSSSRRSNRAGSVRSLALHSASDPDDASSAFYCPVPTSGNPTDILANRFQTWRKVLKDLIAYFREIQSHYEHRSKNLVKLANVANNISTPPNFLKSAGIDDALQFLRNYNKAAIQEANKARDIEEDVILALTGLRSDLQQKIKEIKHLSGDFKNSVDREMDHTRKAVNSLSDVLDKNEVDASSTTGKQDPYLLRLAVDHQVERQIDEENYLHQAYLNLEGSGRELESIVVGEIQKAYNAYAGILKREADNAYAVVEELRDGPISMPKDQEWIHFVTHDDQIVDPTIPMRTAEQIHYPGQDHVAAQEIRAGLLERKSKYLKSYTAGWYVLSTTHLHEFKSADKAQAPVMSLYLPEQKLGSHSSEGGSSNKFILKGRQTGTMHRGHTWVFRAESHDTMMAWYEDIKALTEKTPEERTQFVRTHSRSLSRSSRRSVSSDGILDEDDDEPFSATHEDVNPEPRPDSASRRPQPGGRFPSDIQVNAQRGLQAPQSPSSVSSGRHEFPSEGQAIAAAGALPVAAYAAGHHDHGAEDHMGYGGTEQTPMEQMPSQAVIACQEGHHDGVNPYTSSPAQEPHSAHQDGYFVAPIIASSIHREQPQNDLDREANGTRPDALDQQHNGSAQKLEQPAQVNGAEYVNGGIASENDKVIGMTAGSIPRSETQQELALQSVPEAEAADLKSLPAAPLTDAGKANLNRPGDHRTESLATISNLPMPGQYPKGSGVASP</sequence>
<dbReference type="Gene3D" id="2.30.29.30">
    <property type="entry name" value="Pleckstrin-homology domain (PH domain)/Phosphotyrosine-binding domain (PTB)"/>
    <property type="match status" value="1"/>
</dbReference>
<dbReference type="Pfam" id="PF20399">
    <property type="entry name" value="PH_20"/>
    <property type="match status" value="1"/>
</dbReference>
<dbReference type="Pfam" id="PF20400">
    <property type="entry name" value="BAR_4"/>
    <property type="match status" value="1"/>
</dbReference>
<protein>
    <recommendedName>
        <fullName evidence="3">PH domain-containing protein</fullName>
    </recommendedName>
</protein>
<dbReference type="PANTHER" id="PTHR31941">
    <property type="entry name" value="CYTOSKELETAL SIGNALING PROTEIN SLM1"/>
    <property type="match status" value="1"/>
</dbReference>
<dbReference type="InterPro" id="IPR046869">
    <property type="entry name" value="SLM1/RGC1-like_PH"/>
</dbReference>
<evidence type="ECO:0000259" key="3">
    <source>
        <dbReference type="PROSITE" id="PS50003"/>
    </source>
</evidence>
<dbReference type="InterPro" id="IPR011993">
    <property type="entry name" value="PH-like_dom_sf"/>
</dbReference>
<feature type="compositionally biased region" description="Low complexity" evidence="2">
    <location>
        <begin position="306"/>
        <end position="335"/>
    </location>
</feature>
<dbReference type="CDD" id="cd13311">
    <property type="entry name" value="PH_Slm1"/>
    <property type="match status" value="1"/>
</dbReference>
<feature type="region of interest" description="Disordered" evidence="2">
    <location>
        <begin position="371"/>
        <end position="428"/>
    </location>
</feature>
<feature type="region of interest" description="Disordered" evidence="2">
    <location>
        <begin position="285"/>
        <end position="358"/>
    </location>
</feature>
<keyword evidence="1" id="KW-0597">Phosphoprotein</keyword>
<reference evidence="4 5" key="1">
    <citation type="journal article" date="2024" name="Microbiol. Resour. Announc.">
        <title>Genome annotations for the ascomycete fungi Trichoderma harzianum, Trichoderma aggressivum, and Purpureocillium lilacinum.</title>
        <authorList>
            <person name="Beijen E.P.W."/>
            <person name="Ohm R.A."/>
        </authorList>
    </citation>
    <scope>NUCLEOTIDE SEQUENCE [LARGE SCALE GENOMIC DNA]</scope>
    <source>
        <strain evidence="4 5">CBS 150709</strain>
    </source>
</reference>
<evidence type="ECO:0000313" key="5">
    <source>
        <dbReference type="Proteomes" id="UP001287286"/>
    </source>
</evidence>
<dbReference type="InterPro" id="IPR001849">
    <property type="entry name" value="PH_domain"/>
</dbReference>
<proteinExistence type="predicted"/>
<feature type="compositionally biased region" description="Basic residues" evidence="2">
    <location>
        <begin position="822"/>
        <end position="832"/>
    </location>
</feature>
<accession>A0ABR0BKH0</accession>
<dbReference type="SUPFAM" id="SSF103657">
    <property type="entry name" value="BAR/IMD domain-like"/>
    <property type="match status" value="1"/>
</dbReference>